<name>A0A835K2G2_9ROSI</name>
<dbReference type="PROSITE" id="PS50105">
    <property type="entry name" value="SAM_DOMAIN"/>
    <property type="match status" value="1"/>
</dbReference>
<feature type="domain" description="SAM" evidence="3">
    <location>
        <begin position="190"/>
        <end position="248"/>
    </location>
</feature>
<dbReference type="EMBL" id="JADGMS010000006">
    <property type="protein sequence ID" value="KAF9680763.1"/>
    <property type="molecule type" value="Genomic_DNA"/>
</dbReference>
<gene>
    <name evidence="4" type="ORF">SADUNF_Sadunf06G0155400</name>
</gene>
<reference evidence="4 5" key="1">
    <citation type="submission" date="2020-10" db="EMBL/GenBank/DDBJ databases">
        <title>Plant Genome Project.</title>
        <authorList>
            <person name="Zhang R.-G."/>
        </authorList>
    </citation>
    <scope>NUCLEOTIDE SEQUENCE [LARGE SCALE GENOMIC DNA]</scope>
    <source>
        <strain evidence="4">FAFU-HL-1</strain>
        <tissue evidence="4">Leaf</tissue>
    </source>
</reference>
<proteinExistence type="predicted"/>
<dbReference type="Gene3D" id="1.10.150.50">
    <property type="entry name" value="Transcription Factor, Ets-1"/>
    <property type="match status" value="1"/>
</dbReference>
<dbReference type="CDD" id="cd09487">
    <property type="entry name" value="SAM_superfamily"/>
    <property type="match status" value="1"/>
</dbReference>
<accession>A0A835K2G2</accession>
<keyword evidence="5" id="KW-1185">Reference proteome</keyword>
<dbReference type="PANTHER" id="PTHR10627:SF68">
    <property type="entry name" value="F26K24.15 PROTEIN-RELATED"/>
    <property type="match status" value="1"/>
</dbReference>
<dbReference type="PANTHER" id="PTHR10627">
    <property type="entry name" value="SCP160"/>
    <property type="match status" value="1"/>
</dbReference>
<dbReference type="OrthoDB" id="271862at2759"/>
<organism evidence="4 5">
    <name type="scientific">Salix dunnii</name>
    <dbReference type="NCBI Taxonomy" id="1413687"/>
    <lineage>
        <taxon>Eukaryota</taxon>
        <taxon>Viridiplantae</taxon>
        <taxon>Streptophyta</taxon>
        <taxon>Embryophyta</taxon>
        <taxon>Tracheophyta</taxon>
        <taxon>Spermatophyta</taxon>
        <taxon>Magnoliopsida</taxon>
        <taxon>eudicotyledons</taxon>
        <taxon>Gunneridae</taxon>
        <taxon>Pentapetalae</taxon>
        <taxon>rosids</taxon>
        <taxon>fabids</taxon>
        <taxon>Malpighiales</taxon>
        <taxon>Salicaceae</taxon>
        <taxon>Saliceae</taxon>
        <taxon>Salix</taxon>
    </lineage>
</organism>
<dbReference type="SUPFAM" id="SSF47769">
    <property type="entry name" value="SAM/Pointed domain"/>
    <property type="match status" value="1"/>
</dbReference>
<dbReference type="InterPro" id="IPR001660">
    <property type="entry name" value="SAM"/>
</dbReference>
<dbReference type="Pfam" id="PF07647">
    <property type="entry name" value="SAM_2"/>
    <property type="match status" value="1"/>
</dbReference>
<evidence type="ECO:0000259" key="3">
    <source>
        <dbReference type="PROSITE" id="PS50105"/>
    </source>
</evidence>
<dbReference type="InterPro" id="IPR013761">
    <property type="entry name" value="SAM/pointed_sf"/>
</dbReference>
<feature type="compositionally biased region" description="Basic and acidic residues" evidence="2">
    <location>
        <begin position="11"/>
        <end position="20"/>
    </location>
</feature>
<evidence type="ECO:0000313" key="5">
    <source>
        <dbReference type="Proteomes" id="UP000657918"/>
    </source>
</evidence>
<dbReference type="SMART" id="SM00454">
    <property type="entry name" value="SAM"/>
    <property type="match status" value="1"/>
</dbReference>
<sequence length="314" mass="35033">MGKPRQRHVAAKPESKKNDSDGEDGWVIVKKQRVTILVPPLRSGRMLDPGPSKPEAVVPVKAVNNKSTVLIETTTNTMRVPLADEEEKLAPLASNRGGDPITAATPPPPAHHFSALHSLRRLNVTMESRKPSQADTLRSIDAFGVSNISKTIKRPRLLLGPGSFLDSEMLLDQRLRASLLEKKLQKAGGLSRWLASIGLRQFVRIFQERSFSKFHLVNLSMKKLKDMGADAVGPRRKLIHAIDLLSTRYGVARCVELGRRFCNVYRFKSRQSIKTTSIFLLKKHGRFAQGEIRRNQKLAKSLCKVPKAVGSNFH</sequence>
<evidence type="ECO:0000256" key="2">
    <source>
        <dbReference type="SAM" id="MobiDB-lite"/>
    </source>
</evidence>
<feature type="region of interest" description="Disordered" evidence="2">
    <location>
        <begin position="1"/>
        <end position="24"/>
    </location>
</feature>
<comment type="caution">
    <text evidence="4">The sequence shown here is derived from an EMBL/GenBank/DDBJ whole genome shotgun (WGS) entry which is preliminary data.</text>
</comment>
<feature type="compositionally biased region" description="Basic residues" evidence="2">
    <location>
        <begin position="1"/>
        <end position="10"/>
    </location>
</feature>
<keyword evidence="1" id="KW-0677">Repeat</keyword>
<evidence type="ECO:0000256" key="1">
    <source>
        <dbReference type="ARBA" id="ARBA00022737"/>
    </source>
</evidence>
<dbReference type="Proteomes" id="UP000657918">
    <property type="component" value="Unassembled WGS sequence"/>
</dbReference>
<dbReference type="AlphaFoldDB" id="A0A835K2G2"/>
<protein>
    <recommendedName>
        <fullName evidence="3">SAM domain-containing protein</fullName>
    </recommendedName>
</protein>
<evidence type="ECO:0000313" key="4">
    <source>
        <dbReference type="EMBL" id="KAF9680763.1"/>
    </source>
</evidence>